<feature type="transmembrane region" description="Helical" evidence="1">
    <location>
        <begin position="227"/>
        <end position="256"/>
    </location>
</feature>
<evidence type="ECO:0000313" key="4">
    <source>
        <dbReference type="Proteomes" id="UP000263900"/>
    </source>
</evidence>
<organism evidence="3 4">
    <name type="scientific">Paraflavitalea soli</name>
    <dbReference type="NCBI Taxonomy" id="2315862"/>
    <lineage>
        <taxon>Bacteria</taxon>
        <taxon>Pseudomonadati</taxon>
        <taxon>Bacteroidota</taxon>
        <taxon>Chitinophagia</taxon>
        <taxon>Chitinophagales</taxon>
        <taxon>Chitinophagaceae</taxon>
        <taxon>Paraflavitalea</taxon>
    </lineage>
</organism>
<dbReference type="EMBL" id="CP032157">
    <property type="protein sequence ID" value="AXY74170.1"/>
    <property type="molecule type" value="Genomic_DNA"/>
</dbReference>
<dbReference type="OrthoDB" id="1172790at2"/>
<feature type="chain" id="PRO_5017587155" description="Polymer-forming cytoskeletal protein" evidence="2">
    <location>
        <begin position="19"/>
        <end position="387"/>
    </location>
</feature>
<dbReference type="RefSeq" id="WP_119050057.1">
    <property type="nucleotide sequence ID" value="NZ_CP032157.1"/>
</dbReference>
<dbReference type="AlphaFoldDB" id="A0A3B7MM98"/>
<reference evidence="3 4" key="1">
    <citation type="submission" date="2018-09" db="EMBL/GenBank/DDBJ databases">
        <title>Genome sequencing of strain 6GH32-13.</title>
        <authorList>
            <person name="Weon H.-Y."/>
            <person name="Heo J."/>
            <person name="Kwon S.-W."/>
        </authorList>
    </citation>
    <scope>NUCLEOTIDE SEQUENCE [LARGE SCALE GENOMIC DNA]</scope>
    <source>
        <strain evidence="3 4">5GH32-13</strain>
    </source>
</reference>
<feature type="transmembrane region" description="Helical" evidence="1">
    <location>
        <begin position="277"/>
        <end position="297"/>
    </location>
</feature>
<accession>A0A3B7MM98</accession>
<evidence type="ECO:0000256" key="2">
    <source>
        <dbReference type="SAM" id="SignalP"/>
    </source>
</evidence>
<keyword evidence="2" id="KW-0732">Signal</keyword>
<name>A0A3B7MM98_9BACT</name>
<sequence>MKQLLGIMLALASVPATAQTYLGRSVTVKAPVWQDTYIAGGNVLVEAPVHGDLVVAGGTVHLTDSVTGDVLVLGGKVVFEGPVGDDIRCAGGEIHVLKQVIGDVAVTGGTITIDQGASVGNILAAGGDVILNGQVAGTVQSTSGLLVINGSVAKGIDCRAEKIQVNGEIGGPAVLVSGNRILIGNQAIFRSSVRYWLANDNDVDFKHALRGGKAVFDPSLRIQVGRWYFLGFSTIAGLIWYTGMVLLMIMILQYLFSSTMVRAGNTVWLTPWKAIGFGIGFWIGVPVAALLAFASVIGVPVGIILIGVYLLCVLLATVITAVVGANWLNARAKSNWGYWRMVFTALVAFMVLKILSFSPFFGWLLLIMSVCLTSGAVLINIRWRRRT</sequence>
<dbReference type="Proteomes" id="UP000263900">
    <property type="component" value="Chromosome"/>
</dbReference>
<gene>
    <name evidence="3" type="ORF">D3H65_09365</name>
</gene>
<evidence type="ECO:0008006" key="5">
    <source>
        <dbReference type="Google" id="ProtNLM"/>
    </source>
</evidence>
<keyword evidence="1" id="KW-0812">Transmembrane</keyword>
<keyword evidence="1" id="KW-0472">Membrane</keyword>
<evidence type="ECO:0000256" key="1">
    <source>
        <dbReference type="SAM" id="Phobius"/>
    </source>
</evidence>
<keyword evidence="4" id="KW-1185">Reference proteome</keyword>
<feature type="transmembrane region" description="Helical" evidence="1">
    <location>
        <begin position="361"/>
        <end position="381"/>
    </location>
</feature>
<evidence type="ECO:0000313" key="3">
    <source>
        <dbReference type="EMBL" id="AXY74170.1"/>
    </source>
</evidence>
<feature type="transmembrane region" description="Helical" evidence="1">
    <location>
        <begin position="303"/>
        <end position="325"/>
    </location>
</feature>
<feature type="transmembrane region" description="Helical" evidence="1">
    <location>
        <begin position="337"/>
        <end position="355"/>
    </location>
</feature>
<feature type="signal peptide" evidence="2">
    <location>
        <begin position="1"/>
        <end position="18"/>
    </location>
</feature>
<dbReference type="KEGG" id="pseg:D3H65_09365"/>
<keyword evidence="1" id="KW-1133">Transmembrane helix</keyword>
<proteinExistence type="predicted"/>
<protein>
    <recommendedName>
        <fullName evidence="5">Polymer-forming cytoskeletal protein</fullName>
    </recommendedName>
</protein>